<dbReference type="Gene3D" id="1.10.10.1590">
    <property type="entry name" value="NADH-quinone oxidoreductase subunit E"/>
    <property type="match status" value="1"/>
</dbReference>
<keyword evidence="5 7" id="KW-0411">Iron-sulfur</keyword>
<keyword evidence="2 7" id="KW-0001">2Fe-2S</keyword>
<accession>A0A1C9ZYC6</accession>
<dbReference type="GO" id="GO:0046872">
    <property type="term" value="F:metal ion binding"/>
    <property type="evidence" value="ECO:0007669"/>
    <property type="project" value="UniProtKB-KW"/>
</dbReference>
<dbReference type="SUPFAM" id="SSF52833">
    <property type="entry name" value="Thioredoxin-like"/>
    <property type="match status" value="1"/>
</dbReference>
<comment type="cofactor">
    <cofactor evidence="7">
        <name>[2Fe-2S] cluster</name>
        <dbReference type="ChEBI" id="CHEBI:190135"/>
    </cofactor>
    <text evidence="7">Binds 1 [2Fe-2S] cluster.</text>
</comment>
<dbReference type="EMBL" id="AP009510">
    <property type="protein sequence ID" value="BAG14007.1"/>
    <property type="molecule type" value="Genomic_DNA"/>
</dbReference>
<feature type="transmembrane region" description="Helical" evidence="8">
    <location>
        <begin position="43"/>
        <end position="65"/>
    </location>
</feature>
<evidence type="ECO:0000256" key="3">
    <source>
        <dbReference type="ARBA" id="ARBA00022723"/>
    </source>
</evidence>
<dbReference type="InterPro" id="IPR042128">
    <property type="entry name" value="NuoE_dom"/>
</dbReference>
<evidence type="ECO:0000256" key="5">
    <source>
        <dbReference type="ARBA" id="ARBA00023014"/>
    </source>
</evidence>
<dbReference type="InterPro" id="IPR041921">
    <property type="entry name" value="NuoE_N"/>
</dbReference>
<keyword evidence="8" id="KW-0472">Membrane</keyword>
<evidence type="ECO:0000313" key="9">
    <source>
        <dbReference type="EMBL" id="BAG14007.1"/>
    </source>
</evidence>
<reference evidence="10" key="1">
    <citation type="journal article" date="2008" name="Proc. Natl. Acad. Sci. U.S.A.">
        <title>Complete genome of the uncultured termite group 1 bacteria in a single host protist cell.</title>
        <authorList>
            <person name="Hongoh Y."/>
            <person name="Sharma V.K."/>
            <person name="Prakash T."/>
            <person name="Noda S."/>
            <person name="Taylor T.D."/>
            <person name="Kudo T."/>
            <person name="Sakaki Y."/>
            <person name="Toyoda A."/>
            <person name="Hattori M."/>
            <person name="Ohkuma M."/>
        </authorList>
    </citation>
    <scope>NUCLEOTIDE SEQUENCE [LARGE SCALE GENOMIC DNA]</scope>
    <source>
        <strain evidence="10">Rs-D17 genomovar Ri2008</strain>
    </source>
</reference>
<sequence>MDSNYSKFKTVCRILKENSFDKSKLIPILQAVQEEYKYLPKEILVFIALSLNTSPAGVYGVATFFSHFTLKHKGRHIIKICDGIACHVKKSNSLINALKNKLGLKEAEYSTKDVFFTIETVSCLGACGLAPVFLIDEDIYGQMTPDKAVELIDKIME</sequence>
<evidence type="ECO:0000256" key="2">
    <source>
        <dbReference type="ARBA" id="ARBA00022714"/>
    </source>
</evidence>
<dbReference type="HOGENOM" id="CLU_054362_2_1_0"/>
<dbReference type="PIRSF" id="PIRSF000216">
    <property type="entry name" value="NADH_DH_24kDa"/>
    <property type="match status" value="1"/>
</dbReference>
<keyword evidence="4 7" id="KW-0408">Iron</keyword>
<dbReference type="PANTHER" id="PTHR43342">
    <property type="entry name" value="NADH-QUINONE OXIDOREDUCTASE, E SUBUNIT"/>
    <property type="match status" value="1"/>
</dbReference>
<dbReference type="KEGG" id="rsd:TGRD_514"/>
<evidence type="ECO:0000256" key="4">
    <source>
        <dbReference type="ARBA" id="ARBA00023004"/>
    </source>
</evidence>
<feature type="binding site" evidence="7">
    <location>
        <position position="81"/>
    </location>
    <ligand>
        <name>[2Fe-2S] cluster</name>
        <dbReference type="ChEBI" id="CHEBI:190135"/>
    </ligand>
</feature>
<dbReference type="KEGG" id="eti:RSTT_491"/>
<dbReference type="PANTHER" id="PTHR43342:SF1">
    <property type="entry name" value="BIFURCATING [FEFE] HYDROGENASE GAMMA SUBUNIT"/>
    <property type="match status" value="1"/>
</dbReference>
<dbReference type="GO" id="GO:0016491">
    <property type="term" value="F:oxidoreductase activity"/>
    <property type="evidence" value="ECO:0007669"/>
    <property type="project" value="InterPro"/>
</dbReference>
<keyword evidence="3 7" id="KW-0479">Metal-binding</keyword>
<dbReference type="STRING" id="471821.TGRD_524"/>
<organism evidence="9 10">
    <name type="scientific">Endomicrobium trichonymphae</name>
    <dbReference type="NCBI Taxonomy" id="1408204"/>
    <lineage>
        <taxon>Bacteria</taxon>
        <taxon>Pseudomonadati</taxon>
        <taxon>Elusimicrobiota</taxon>
        <taxon>Endomicrobiia</taxon>
        <taxon>Endomicrobiales</taxon>
        <taxon>Endomicrobiaceae</taxon>
        <taxon>Candidatus Endomicrobiellum</taxon>
    </lineage>
</organism>
<dbReference type="Proteomes" id="UP000001691">
    <property type="component" value="Chromosome"/>
</dbReference>
<gene>
    <name evidence="9" type="ordered locus">TGRD_514</name>
</gene>
<dbReference type="PROSITE" id="PS01099">
    <property type="entry name" value="COMPLEX1_24K"/>
    <property type="match status" value="1"/>
</dbReference>
<evidence type="ECO:0000256" key="6">
    <source>
        <dbReference type="ARBA" id="ARBA00034078"/>
    </source>
</evidence>
<dbReference type="CDD" id="cd03064">
    <property type="entry name" value="TRX_Fd_NuoE"/>
    <property type="match status" value="1"/>
</dbReference>
<dbReference type="InterPro" id="IPR036249">
    <property type="entry name" value="Thioredoxin-like_sf"/>
</dbReference>
<keyword evidence="8" id="KW-0812">Transmembrane</keyword>
<evidence type="ECO:0000256" key="1">
    <source>
        <dbReference type="ARBA" id="ARBA00010643"/>
    </source>
</evidence>
<comment type="cofactor">
    <cofactor evidence="6">
        <name>[2Fe-2S] cluster</name>
        <dbReference type="ChEBI" id="CHEBI:190135"/>
    </cofactor>
</comment>
<name>B1H0H5_ENDTX</name>
<dbReference type="AlphaFoldDB" id="B1H0H5"/>
<evidence type="ECO:0000256" key="8">
    <source>
        <dbReference type="SAM" id="Phobius"/>
    </source>
</evidence>
<feature type="binding site" evidence="7">
    <location>
        <position position="86"/>
    </location>
    <ligand>
        <name>[2Fe-2S] cluster</name>
        <dbReference type="ChEBI" id="CHEBI:190135"/>
    </ligand>
</feature>
<dbReference type="GO" id="GO:0051537">
    <property type="term" value="F:2 iron, 2 sulfur cluster binding"/>
    <property type="evidence" value="ECO:0007669"/>
    <property type="project" value="UniProtKB-KW"/>
</dbReference>
<accession>B1H0H5</accession>
<dbReference type="InterPro" id="IPR002023">
    <property type="entry name" value="NuoE-like"/>
</dbReference>
<feature type="binding site" evidence="7">
    <location>
        <position position="127"/>
    </location>
    <ligand>
        <name>[2Fe-2S] cluster</name>
        <dbReference type="ChEBI" id="CHEBI:190135"/>
    </ligand>
</feature>
<dbReference type="OrthoDB" id="9807941at2"/>
<proteinExistence type="inferred from homology"/>
<dbReference type="RefSeq" id="WP_015423532.1">
    <property type="nucleotide sequence ID" value="NC_020419.1"/>
</dbReference>
<protein>
    <submittedName>
        <fullName evidence="9">NADH-Fd-dependent Fe-hydrogenase, ferredoxin-binding component 24kDa</fullName>
    </submittedName>
</protein>
<dbReference type="Gene3D" id="3.40.30.10">
    <property type="entry name" value="Glutaredoxin"/>
    <property type="match status" value="1"/>
</dbReference>
<dbReference type="InterPro" id="IPR028431">
    <property type="entry name" value="NADP_DH_HndA-like"/>
</dbReference>
<keyword evidence="10" id="KW-1185">Reference proteome</keyword>
<feature type="binding site" evidence="7">
    <location>
        <position position="123"/>
    </location>
    <ligand>
        <name>[2Fe-2S] cluster</name>
        <dbReference type="ChEBI" id="CHEBI:190135"/>
    </ligand>
</feature>
<keyword evidence="8" id="KW-1133">Transmembrane helix</keyword>
<evidence type="ECO:0000256" key="7">
    <source>
        <dbReference type="PIRSR" id="PIRSR000216-1"/>
    </source>
</evidence>
<evidence type="ECO:0000313" key="10">
    <source>
        <dbReference type="Proteomes" id="UP000001691"/>
    </source>
</evidence>
<dbReference type="Pfam" id="PF01257">
    <property type="entry name" value="2Fe-2S_thioredx"/>
    <property type="match status" value="1"/>
</dbReference>
<comment type="similarity">
    <text evidence="1">Belongs to the complex I 24 kDa subunit family.</text>
</comment>